<keyword evidence="4" id="KW-1185">Reference proteome</keyword>
<feature type="region of interest" description="Disordered" evidence="2">
    <location>
        <begin position="340"/>
        <end position="365"/>
    </location>
</feature>
<dbReference type="RefSeq" id="WP_157689916.1">
    <property type="nucleotide sequence ID" value="NZ_CP034345.1"/>
</dbReference>
<organism evidence="3 4">
    <name type="scientific">Haloplanus rallus</name>
    <dbReference type="NCBI Taxonomy" id="1816183"/>
    <lineage>
        <taxon>Archaea</taxon>
        <taxon>Methanobacteriati</taxon>
        <taxon>Methanobacteriota</taxon>
        <taxon>Stenosarchaea group</taxon>
        <taxon>Halobacteria</taxon>
        <taxon>Halobacteriales</taxon>
        <taxon>Haloferacaceae</taxon>
        <taxon>Haloplanus</taxon>
    </lineage>
</organism>
<dbReference type="KEGG" id="hra:EI982_11995"/>
<accession>A0A6B9FA22</accession>
<protein>
    <submittedName>
        <fullName evidence="3">Uncharacterized protein</fullName>
    </submittedName>
</protein>
<dbReference type="EMBL" id="CP034345">
    <property type="protein sequence ID" value="QGX95457.1"/>
    <property type="molecule type" value="Genomic_DNA"/>
</dbReference>
<feature type="coiled-coil region" evidence="1">
    <location>
        <begin position="122"/>
        <end position="160"/>
    </location>
</feature>
<sequence>MSGEGADEGEDAAATLRAARAKLDDARAAVADHGEERLRTVREAHREATGLLDRYEGRATGTGDFAAFVEFQEAFVQLTEGLDDDLPARSAFEAANDLLDQRRLGEDDFERARAELAPAAELAGLLEAREEARADFEAARRDARRRLRDLGERIDSLERLRRLGEADLDAPVERLRDPVEEYNDAVRGAWAEFRREASAREVFSVVEASRAYPLAALPETPPDLRSYVMEAPAGEESIPTLLEYADYSNSKLSHYVEDPAALRTRVGTHRTYLERLDADPLTVSWPPPDAESLRYRASELVSVVARFAPESVVAAARRLRDLPGRIDYDRLRESALARDELDERERERLEQGAVEEELTAAREERDRIEAALAETETDG</sequence>
<evidence type="ECO:0000313" key="4">
    <source>
        <dbReference type="Proteomes" id="UP000428325"/>
    </source>
</evidence>
<proteinExistence type="predicted"/>
<reference evidence="3 4" key="1">
    <citation type="submission" date="2018-12" db="EMBL/GenBank/DDBJ databases">
        <title>Complete genome sequence of Haloplanus rallus MBLA0036.</title>
        <authorList>
            <person name="Nam Y.-d."/>
            <person name="Kang J."/>
            <person name="Chung W.-H."/>
            <person name="Park Y.S."/>
        </authorList>
    </citation>
    <scope>NUCLEOTIDE SEQUENCE [LARGE SCALE GENOMIC DNA]</scope>
    <source>
        <strain evidence="3 4">MBLA0036</strain>
    </source>
</reference>
<feature type="compositionally biased region" description="Basic and acidic residues" evidence="2">
    <location>
        <begin position="340"/>
        <end position="350"/>
    </location>
</feature>
<name>A0A6B9FA22_9EURY</name>
<dbReference type="Proteomes" id="UP000428325">
    <property type="component" value="Chromosome"/>
</dbReference>
<evidence type="ECO:0000313" key="3">
    <source>
        <dbReference type="EMBL" id="QGX95457.1"/>
    </source>
</evidence>
<dbReference type="InterPro" id="IPR055542">
    <property type="entry name" value="DUF7118"/>
</dbReference>
<dbReference type="AlphaFoldDB" id="A0A6B9FA22"/>
<evidence type="ECO:0000256" key="1">
    <source>
        <dbReference type="SAM" id="Coils"/>
    </source>
</evidence>
<gene>
    <name evidence="3" type="ORF">EI982_11995</name>
</gene>
<keyword evidence="1" id="KW-0175">Coiled coil</keyword>
<dbReference type="GeneID" id="99246760"/>
<dbReference type="Pfam" id="PF23432">
    <property type="entry name" value="DUF7118"/>
    <property type="match status" value="1"/>
</dbReference>
<evidence type="ECO:0000256" key="2">
    <source>
        <dbReference type="SAM" id="MobiDB-lite"/>
    </source>
</evidence>